<dbReference type="EMBL" id="VDDA01000031">
    <property type="protein sequence ID" value="TNC07710.1"/>
    <property type="molecule type" value="Genomic_DNA"/>
</dbReference>
<evidence type="ECO:0008006" key="4">
    <source>
        <dbReference type="Google" id="ProtNLM"/>
    </source>
</evidence>
<dbReference type="Pfam" id="PF01177">
    <property type="entry name" value="Asp_Glu_race"/>
    <property type="match status" value="1"/>
</dbReference>
<organism evidence="2 3">
    <name type="scientific">Methylobacterium terricola</name>
    <dbReference type="NCBI Taxonomy" id="2583531"/>
    <lineage>
        <taxon>Bacteria</taxon>
        <taxon>Pseudomonadati</taxon>
        <taxon>Pseudomonadota</taxon>
        <taxon>Alphaproteobacteria</taxon>
        <taxon>Hyphomicrobiales</taxon>
        <taxon>Methylobacteriaceae</taxon>
        <taxon>Methylobacterium</taxon>
    </lineage>
</organism>
<evidence type="ECO:0000256" key="1">
    <source>
        <dbReference type="ARBA" id="ARBA00038414"/>
    </source>
</evidence>
<evidence type="ECO:0000313" key="3">
    <source>
        <dbReference type="Proteomes" id="UP000305267"/>
    </source>
</evidence>
<proteinExistence type="inferred from homology"/>
<dbReference type="Gene3D" id="3.40.50.12500">
    <property type="match status" value="1"/>
</dbReference>
<dbReference type="InterPro" id="IPR053714">
    <property type="entry name" value="Iso_Racemase_Enz_sf"/>
</dbReference>
<sequence>MADLFVSERMVGCSVLDLARRPDKALDRIVAAGKGCLQDGADILVLGCLGMGFQRGLVARLTENVGAPVINPVVAALKTAEAALALGLTSTRPERKTDDSVVSLEGR</sequence>
<reference evidence="2 3" key="1">
    <citation type="submission" date="2019-06" db="EMBL/GenBank/DDBJ databases">
        <title>Genome of Methylobacterium sp. 17Sr1-39.</title>
        <authorList>
            <person name="Seo T."/>
        </authorList>
    </citation>
    <scope>NUCLEOTIDE SEQUENCE [LARGE SCALE GENOMIC DNA]</scope>
    <source>
        <strain evidence="2 3">17Sr1-39</strain>
    </source>
</reference>
<name>A0A5C4L7Y7_9HYPH</name>
<comment type="similarity">
    <text evidence="1">Belongs to the HyuE racemase family.</text>
</comment>
<accession>A0A5C4L7Y7</accession>
<dbReference type="Proteomes" id="UP000305267">
    <property type="component" value="Unassembled WGS sequence"/>
</dbReference>
<evidence type="ECO:0000313" key="2">
    <source>
        <dbReference type="EMBL" id="TNC07710.1"/>
    </source>
</evidence>
<dbReference type="PANTHER" id="PTHR28047">
    <property type="entry name" value="PROTEIN DCG1"/>
    <property type="match status" value="1"/>
</dbReference>
<dbReference type="OrthoDB" id="9791723at2"/>
<protein>
    <recommendedName>
        <fullName evidence="4">Asp/Glu/Hydantoin racemase</fullName>
    </recommendedName>
</protein>
<dbReference type="PANTHER" id="PTHR28047:SF5">
    <property type="entry name" value="PROTEIN DCG1"/>
    <property type="match status" value="1"/>
</dbReference>
<dbReference type="InterPro" id="IPR052186">
    <property type="entry name" value="Hydantoin_racemase-like"/>
</dbReference>
<dbReference type="InterPro" id="IPR015942">
    <property type="entry name" value="Asp/Glu/hydantoin_racemase"/>
</dbReference>
<comment type="caution">
    <text evidence="2">The sequence shown here is derived from an EMBL/GenBank/DDBJ whole genome shotgun (WGS) entry which is preliminary data.</text>
</comment>
<dbReference type="GO" id="GO:0047661">
    <property type="term" value="F:amino-acid racemase activity"/>
    <property type="evidence" value="ECO:0007669"/>
    <property type="project" value="InterPro"/>
</dbReference>
<gene>
    <name evidence="2" type="ORF">FF100_31425</name>
</gene>
<dbReference type="AlphaFoldDB" id="A0A5C4L7Y7"/>
<keyword evidence="3" id="KW-1185">Reference proteome</keyword>